<accession>A0ABY5DWL5</accession>
<dbReference type="PANTHER" id="PTHR34846">
    <property type="entry name" value="4-CARBOXYMUCONOLACTONE DECARBOXYLASE FAMILY PROTEIN (AFU_ORTHOLOGUE AFUA_6G11590)"/>
    <property type="match status" value="1"/>
</dbReference>
<dbReference type="SUPFAM" id="SSF69118">
    <property type="entry name" value="AhpD-like"/>
    <property type="match status" value="1"/>
</dbReference>
<dbReference type="InterPro" id="IPR029032">
    <property type="entry name" value="AhpD-like"/>
</dbReference>
<proteinExistence type="predicted"/>
<reference evidence="2 3" key="1">
    <citation type="submission" date="2022-06" db="EMBL/GenBank/DDBJ databases">
        <title>Paraconexibacter antarcticus.</title>
        <authorList>
            <person name="Kim C.S."/>
        </authorList>
    </citation>
    <scope>NUCLEOTIDE SEQUENCE [LARGE SCALE GENOMIC DNA]</scope>
    <source>
        <strain evidence="2 3">02-257</strain>
    </source>
</reference>
<evidence type="ECO:0000259" key="1">
    <source>
        <dbReference type="Pfam" id="PF02627"/>
    </source>
</evidence>
<organism evidence="2 3">
    <name type="scientific">Paraconexibacter antarcticus</name>
    <dbReference type="NCBI Taxonomy" id="2949664"/>
    <lineage>
        <taxon>Bacteria</taxon>
        <taxon>Bacillati</taxon>
        <taxon>Actinomycetota</taxon>
        <taxon>Thermoleophilia</taxon>
        <taxon>Solirubrobacterales</taxon>
        <taxon>Paraconexibacteraceae</taxon>
        <taxon>Paraconexibacter</taxon>
    </lineage>
</organism>
<dbReference type="RefSeq" id="WP_254572006.1">
    <property type="nucleotide sequence ID" value="NZ_CP098502.1"/>
</dbReference>
<sequence length="156" mass="17044">MTTTETHTHPQPRLDPFGLAGSVAAAMARVEERIKLDPALRELIKLRASQINGCAYCLDMHWADAKAAGESDVRLAQLSAHAESPYFDARERAVLALTDAVTLVAETQVPDEVWDRAAQQLDEVELANVLLQIAAINFWNRVAVASRLVPASWTAA</sequence>
<evidence type="ECO:0000313" key="2">
    <source>
        <dbReference type="EMBL" id="UTI65324.1"/>
    </source>
</evidence>
<dbReference type="InterPro" id="IPR004675">
    <property type="entry name" value="AhpD_core"/>
</dbReference>
<dbReference type="Pfam" id="PF02627">
    <property type="entry name" value="CMD"/>
    <property type="match status" value="1"/>
</dbReference>
<evidence type="ECO:0000313" key="3">
    <source>
        <dbReference type="Proteomes" id="UP001056035"/>
    </source>
</evidence>
<dbReference type="EMBL" id="CP098502">
    <property type="protein sequence ID" value="UTI65324.1"/>
    <property type="molecule type" value="Genomic_DNA"/>
</dbReference>
<name>A0ABY5DWL5_9ACTN</name>
<keyword evidence="3" id="KW-1185">Reference proteome</keyword>
<feature type="domain" description="Carboxymuconolactone decarboxylase-like" evidence="1">
    <location>
        <begin position="30"/>
        <end position="99"/>
    </location>
</feature>
<gene>
    <name evidence="2" type="ORF">NBH00_03720</name>
</gene>
<dbReference type="NCBIfam" id="TIGR00778">
    <property type="entry name" value="ahpD_dom"/>
    <property type="match status" value="1"/>
</dbReference>
<dbReference type="InterPro" id="IPR003779">
    <property type="entry name" value="CMD-like"/>
</dbReference>
<dbReference type="PANTHER" id="PTHR34846:SF10">
    <property type="entry name" value="CYTOPLASMIC PROTEIN"/>
    <property type="match status" value="1"/>
</dbReference>
<protein>
    <submittedName>
        <fullName evidence="2">Carboxymuconolactone decarboxylase family protein</fullName>
    </submittedName>
</protein>
<dbReference type="Gene3D" id="1.20.1290.10">
    <property type="entry name" value="AhpD-like"/>
    <property type="match status" value="1"/>
</dbReference>
<dbReference type="Proteomes" id="UP001056035">
    <property type="component" value="Chromosome"/>
</dbReference>